<dbReference type="Pfam" id="PF00903">
    <property type="entry name" value="Glyoxalase"/>
    <property type="match status" value="1"/>
</dbReference>
<dbReference type="Gene3D" id="3.30.720.110">
    <property type="match status" value="1"/>
</dbReference>
<dbReference type="InterPro" id="IPR004360">
    <property type="entry name" value="Glyas_Fos-R_dOase_dom"/>
</dbReference>
<dbReference type="AlphaFoldDB" id="A0A1I2CAB6"/>
<dbReference type="Gene3D" id="3.30.720.120">
    <property type="match status" value="1"/>
</dbReference>
<dbReference type="PROSITE" id="PS51819">
    <property type="entry name" value="VOC"/>
    <property type="match status" value="1"/>
</dbReference>
<dbReference type="InterPro" id="IPR029068">
    <property type="entry name" value="Glyas_Bleomycin-R_OHBP_Dase"/>
</dbReference>
<evidence type="ECO:0000259" key="1">
    <source>
        <dbReference type="PROSITE" id="PS51819"/>
    </source>
</evidence>
<dbReference type="PANTHER" id="PTHR34109">
    <property type="entry name" value="BNAUNNG04460D PROTEIN-RELATED"/>
    <property type="match status" value="1"/>
</dbReference>
<dbReference type="RefSeq" id="WP_096326768.1">
    <property type="nucleotide sequence ID" value="NZ_FOMX01000017.1"/>
</dbReference>
<proteinExistence type="predicted"/>
<gene>
    <name evidence="2" type="ORF">SAMN02745121_04995</name>
</gene>
<reference evidence="3" key="1">
    <citation type="submission" date="2016-10" db="EMBL/GenBank/DDBJ databases">
        <authorList>
            <person name="Varghese N."/>
            <person name="Submissions S."/>
        </authorList>
    </citation>
    <scope>NUCLEOTIDE SEQUENCE [LARGE SCALE GENOMIC DNA]</scope>
    <source>
        <strain evidence="3">ATCC 25963</strain>
    </source>
</reference>
<dbReference type="PANTHER" id="PTHR34109:SF1">
    <property type="entry name" value="VOC DOMAIN-CONTAINING PROTEIN"/>
    <property type="match status" value="1"/>
</dbReference>
<name>A0A1I2CAB6_9BACT</name>
<keyword evidence="3" id="KW-1185">Reference proteome</keyword>
<evidence type="ECO:0000313" key="2">
    <source>
        <dbReference type="EMBL" id="SFE65115.1"/>
    </source>
</evidence>
<dbReference type="OrthoDB" id="9795306at2"/>
<dbReference type="EMBL" id="FOMX01000017">
    <property type="protein sequence ID" value="SFE65115.1"/>
    <property type="molecule type" value="Genomic_DNA"/>
</dbReference>
<dbReference type="STRING" id="54.SAMN02745121_04995"/>
<dbReference type="SUPFAM" id="SSF54593">
    <property type="entry name" value="Glyoxalase/Bleomycin resistance protein/Dihydroxybiphenyl dioxygenase"/>
    <property type="match status" value="1"/>
</dbReference>
<evidence type="ECO:0000313" key="3">
    <source>
        <dbReference type="Proteomes" id="UP000199400"/>
    </source>
</evidence>
<sequence length="155" mass="17387">MKSPPAGWPRISSCIFYEDPAAAIDWLCRAFGFEVRLKVEGENGSIEHSELVFGEGLIMVGGTQRRDPGREGYQQKHISPRMTDGGNTQTLCVYVDDVDAHCARARAGGAQVFREPSTEDYGDDYWADRSYGALDPEGHQWWFMQRVRDPRPSGS</sequence>
<protein>
    <submittedName>
        <fullName evidence="2">Uncharacterized conserved protein PhnB, glyoxalase superfamily</fullName>
    </submittedName>
</protein>
<dbReference type="Proteomes" id="UP000199400">
    <property type="component" value="Unassembled WGS sequence"/>
</dbReference>
<accession>A0A1I2CAB6</accession>
<feature type="domain" description="VOC" evidence="1">
    <location>
        <begin position="5"/>
        <end position="146"/>
    </location>
</feature>
<organism evidence="2 3">
    <name type="scientific">Nannocystis exedens</name>
    <dbReference type="NCBI Taxonomy" id="54"/>
    <lineage>
        <taxon>Bacteria</taxon>
        <taxon>Pseudomonadati</taxon>
        <taxon>Myxococcota</taxon>
        <taxon>Polyangia</taxon>
        <taxon>Nannocystales</taxon>
        <taxon>Nannocystaceae</taxon>
        <taxon>Nannocystis</taxon>
    </lineage>
</organism>
<dbReference type="InterPro" id="IPR037523">
    <property type="entry name" value="VOC_core"/>
</dbReference>